<reference evidence="2" key="1">
    <citation type="submission" date="2022-06" db="EMBL/GenBank/DDBJ databases">
        <title>Aeoliella straminimaris, a novel planctomycete from sediments.</title>
        <authorList>
            <person name="Vitorino I.R."/>
            <person name="Lage O.M."/>
        </authorList>
    </citation>
    <scope>NUCLEOTIDE SEQUENCE</scope>
    <source>
        <strain evidence="2">ICT_H6.2</strain>
    </source>
</reference>
<gene>
    <name evidence="2" type="ORF">NG895_11350</name>
</gene>
<sequence length="219" mass="24150">MSGDATEPSRHARFSLRTLLLATVFLAMALAIVVLSWELIPLRAEVQRLRDEAGYLTIEDPTKLHAIRLESESPLVWRWKVWVPAGPGKVWMGAKVGDIPAADQMQVLGGVGTLRHDAQELIVTVAVFQDLDEKWKLSVRFGGSQSKRVLTEEQLSAMRDQSSSFGSGVGANTQVCDDEGPLVLLRRRFIPKGVNVEGGEYLKTSGSGILVWIRLDETL</sequence>
<keyword evidence="1" id="KW-0812">Transmembrane</keyword>
<protein>
    <submittedName>
        <fullName evidence="2">Uncharacterized protein</fullName>
    </submittedName>
</protein>
<accession>A0A9X2JG89</accession>
<dbReference type="RefSeq" id="WP_252852604.1">
    <property type="nucleotide sequence ID" value="NZ_JAMXLR010000036.1"/>
</dbReference>
<dbReference type="Proteomes" id="UP001155241">
    <property type="component" value="Unassembled WGS sequence"/>
</dbReference>
<proteinExistence type="predicted"/>
<keyword evidence="1" id="KW-0472">Membrane</keyword>
<dbReference type="EMBL" id="JAMXLR010000036">
    <property type="protein sequence ID" value="MCO6044501.1"/>
    <property type="molecule type" value="Genomic_DNA"/>
</dbReference>
<evidence type="ECO:0000256" key="1">
    <source>
        <dbReference type="SAM" id="Phobius"/>
    </source>
</evidence>
<dbReference type="AlphaFoldDB" id="A0A9X2JG89"/>
<keyword evidence="3" id="KW-1185">Reference proteome</keyword>
<name>A0A9X2JG89_9BACT</name>
<keyword evidence="1" id="KW-1133">Transmembrane helix</keyword>
<evidence type="ECO:0000313" key="2">
    <source>
        <dbReference type="EMBL" id="MCO6044501.1"/>
    </source>
</evidence>
<feature type="transmembrane region" description="Helical" evidence="1">
    <location>
        <begin position="20"/>
        <end position="40"/>
    </location>
</feature>
<comment type="caution">
    <text evidence="2">The sequence shown here is derived from an EMBL/GenBank/DDBJ whole genome shotgun (WGS) entry which is preliminary data.</text>
</comment>
<evidence type="ECO:0000313" key="3">
    <source>
        <dbReference type="Proteomes" id="UP001155241"/>
    </source>
</evidence>
<organism evidence="2 3">
    <name type="scientific">Aeoliella straminimaris</name>
    <dbReference type="NCBI Taxonomy" id="2954799"/>
    <lineage>
        <taxon>Bacteria</taxon>
        <taxon>Pseudomonadati</taxon>
        <taxon>Planctomycetota</taxon>
        <taxon>Planctomycetia</taxon>
        <taxon>Pirellulales</taxon>
        <taxon>Lacipirellulaceae</taxon>
        <taxon>Aeoliella</taxon>
    </lineage>
</organism>